<dbReference type="InterPro" id="IPR010982">
    <property type="entry name" value="Lambda_DNA-bd_dom_sf"/>
</dbReference>
<dbReference type="EMBL" id="JAGFNP010000007">
    <property type="protein sequence ID" value="MBO3734095.1"/>
    <property type="molecule type" value="Genomic_DNA"/>
</dbReference>
<name>A0ABS3U5N6_9ACTN</name>
<dbReference type="InterPro" id="IPR001387">
    <property type="entry name" value="Cro/C1-type_HTH"/>
</dbReference>
<dbReference type="Pfam" id="PF01381">
    <property type="entry name" value="HTH_3"/>
    <property type="match status" value="1"/>
</dbReference>
<comment type="caution">
    <text evidence="2">The sequence shown here is derived from an EMBL/GenBank/DDBJ whole genome shotgun (WGS) entry which is preliminary data.</text>
</comment>
<evidence type="ECO:0000259" key="1">
    <source>
        <dbReference type="PROSITE" id="PS50943"/>
    </source>
</evidence>
<organism evidence="2 3">
    <name type="scientific">Glycomyces niveus</name>
    <dbReference type="NCBI Taxonomy" id="2820287"/>
    <lineage>
        <taxon>Bacteria</taxon>
        <taxon>Bacillati</taxon>
        <taxon>Actinomycetota</taxon>
        <taxon>Actinomycetes</taxon>
        <taxon>Glycomycetales</taxon>
        <taxon>Glycomycetaceae</taxon>
        <taxon>Glycomyces</taxon>
    </lineage>
</organism>
<dbReference type="RefSeq" id="WP_208497128.1">
    <property type="nucleotide sequence ID" value="NZ_JAGFNP010000007.1"/>
</dbReference>
<keyword evidence="3" id="KW-1185">Reference proteome</keyword>
<dbReference type="SMART" id="SM00530">
    <property type="entry name" value="HTH_XRE"/>
    <property type="match status" value="1"/>
</dbReference>
<dbReference type="PROSITE" id="PS50943">
    <property type="entry name" value="HTH_CROC1"/>
    <property type="match status" value="1"/>
</dbReference>
<evidence type="ECO:0000313" key="3">
    <source>
        <dbReference type="Proteomes" id="UP000681341"/>
    </source>
</evidence>
<protein>
    <submittedName>
        <fullName evidence="2">Helix-turn-helix transcriptional regulator</fullName>
    </submittedName>
</protein>
<dbReference type="Gene3D" id="1.10.260.40">
    <property type="entry name" value="lambda repressor-like DNA-binding domains"/>
    <property type="match status" value="1"/>
</dbReference>
<evidence type="ECO:0000313" key="2">
    <source>
        <dbReference type="EMBL" id="MBO3734095.1"/>
    </source>
</evidence>
<dbReference type="InterPro" id="IPR043917">
    <property type="entry name" value="DUF5753"/>
</dbReference>
<gene>
    <name evidence="2" type="ORF">J5V16_14805</name>
</gene>
<reference evidence="2 3" key="1">
    <citation type="submission" date="2021-03" db="EMBL/GenBank/DDBJ databases">
        <title>Glycomyces sp. nov., a novel actinomycete isolated from soil.</title>
        <authorList>
            <person name="Yang X."/>
            <person name="Xu X."/>
        </authorList>
    </citation>
    <scope>NUCLEOTIDE SEQUENCE [LARGE SCALE GENOMIC DNA]</scope>
    <source>
        <strain evidence="2 3">NEAU-S30</strain>
    </source>
</reference>
<accession>A0ABS3U5N6</accession>
<dbReference type="Proteomes" id="UP000681341">
    <property type="component" value="Unassembled WGS sequence"/>
</dbReference>
<dbReference type="SUPFAM" id="SSF47413">
    <property type="entry name" value="lambda repressor-like DNA-binding domains"/>
    <property type="match status" value="1"/>
</dbReference>
<feature type="domain" description="HTH cro/C1-type" evidence="1">
    <location>
        <begin position="15"/>
        <end position="69"/>
    </location>
</feature>
<dbReference type="CDD" id="cd00093">
    <property type="entry name" value="HTH_XRE"/>
    <property type="match status" value="1"/>
</dbReference>
<dbReference type="Pfam" id="PF19054">
    <property type="entry name" value="DUF5753"/>
    <property type="match status" value="1"/>
</dbReference>
<proteinExistence type="predicted"/>
<sequence>MPSSKLAKWLPGREIRERRLKRKLSQTDIGRLVSRTYQTAAKWERGEKCPDPNQMYRLADQLGMDAELKSYMMQIAENEHEQNFQADRRFNALCLSMAERSNGEIFKWETHLIPGIAQTRAYHFDFVKVASNGTDEQANRGWAFKKDRQEALLRRTDNPQVTLLIAAPALDSLCHLTKAARAEQIDRLGELDSRLNWQIRIIDSFFPEGANAFDIYKPGGADFGSPPFVYTEVWDVSWCIEEAERIARYDELWQILWGKSIPLREFLDDRRDRLAQEQPQRS</sequence>